<keyword evidence="2" id="KW-1133">Transmembrane helix</keyword>
<evidence type="ECO:0000313" key="5">
    <source>
        <dbReference type="Proteomes" id="UP000031847"/>
    </source>
</evidence>
<dbReference type="RefSeq" id="WP_025016979.1">
    <property type="nucleotide sequence ID" value="NZ_BAABQR010000007.1"/>
</dbReference>
<reference evidence="3 6" key="2">
    <citation type="journal article" date="2017" name="BMC Genomics">
        <title>Comparative and functional genomics of the Lactococcus lactis taxon; insights into evolution and niche adaptation.</title>
        <authorList>
            <person name="Kelleher P."/>
            <person name="Bottacini F."/>
            <person name="Mahony J."/>
            <person name="Kilcawley K.N."/>
            <person name="van Sinderen D."/>
        </authorList>
    </citation>
    <scope>NUCLEOTIDE SEQUENCE [LARGE SCALE GENOMIC DNA]</scope>
    <source>
        <strain evidence="3 6">UC11</strain>
    </source>
</reference>
<dbReference type="AlphaFoldDB" id="A0A0B8R4I6"/>
<sequence length="639" mass="69862">MNNNDKYFKLTTSYLIKKINFCSKLILFIIIFTYSLSFHFLNDAFYKSVQADTTISQLVPDQSFDTGNHIYPPQSNQNSALWTNIGSAETVETSTFSVNLVNNKSKSAGYALFNGAIDMTQKVSFSGNFSLQANSSTDPFAAGDSLGFILTPKSTDFIANNLKSNLAADGTSNVVGKYLGIGGLSDSIFMGRDLYQNSDVDLDGSGTENAASNNVSIRQTNNLGELIKQAYPTTSVPNTGSTITENMKIDWQPSSTLTNDKNVTGELTYTISSENRGKATTLSEKITVARSMSLGIIGSTGGNFGRLTYSSTEDEFNAYKGTQSVQVNYLDQDTNQPITNFSPSIIKANVGDTIKVLGKQLRDIVDINTFSFLTPEIPGYIFVSAPPLVVANNDSENNVINVTYKKLPIGKAHFNYQYSSDVVDQSILLPTINDTEGEINEAVIMPELPNLPDNYYISKVVTTDGQQYATLKDAISGEKYKNQELHFTLIVSKVVVPTTSDNNSSKQSSTAERKNEQGKQTSKDSTTVDQPQEQETIKKEAIHKNEKPNSESNDTFKEVNKEIDSPLKLPLKMPTEISQMPQSSVVAINNEQSKYPNVSAHNLEIQVAGTAGIFAGGVVAIGTITGFNKFYKFLKIVKK</sequence>
<dbReference type="EMBL" id="BBSI01000035">
    <property type="protein sequence ID" value="GAM81139.1"/>
    <property type="molecule type" value="Genomic_DNA"/>
</dbReference>
<evidence type="ECO:0000313" key="4">
    <source>
        <dbReference type="EMBL" id="GAM81139.1"/>
    </source>
</evidence>
<organism evidence="4 5">
    <name type="scientific">Lactococcus lactis subsp. lactis</name>
    <name type="common">Streptococcus lactis</name>
    <dbReference type="NCBI Taxonomy" id="1360"/>
    <lineage>
        <taxon>Bacteria</taxon>
        <taxon>Bacillati</taxon>
        <taxon>Bacillota</taxon>
        <taxon>Bacilli</taxon>
        <taxon>Lactobacillales</taxon>
        <taxon>Streptococcaceae</taxon>
        <taxon>Lactococcus</taxon>
    </lineage>
</organism>
<feature type="transmembrane region" description="Helical" evidence="2">
    <location>
        <begin position="607"/>
        <end position="631"/>
    </location>
</feature>
<feature type="compositionally biased region" description="Polar residues" evidence="1">
    <location>
        <begin position="518"/>
        <end position="534"/>
    </location>
</feature>
<feature type="compositionally biased region" description="Polar residues" evidence="1">
    <location>
        <begin position="498"/>
        <end position="510"/>
    </location>
</feature>
<keyword evidence="4" id="KW-0132">Cell division</keyword>
<name>A0A0B8R4I6_LACLL</name>
<dbReference type="Proteomes" id="UP000031847">
    <property type="component" value="Unassembled WGS sequence"/>
</dbReference>
<evidence type="ECO:0000313" key="6">
    <source>
        <dbReference type="Proteomes" id="UP000192067"/>
    </source>
</evidence>
<dbReference type="Gene3D" id="3.10.20.320">
    <property type="entry name" value="Putative peptidoglycan bound protein (lpxtg motif)"/>
    <property type="match status" value="1"/>
</dbReference>
<dbReference type="Gene3D" id="2.60.120.200">
    <property type="match status" value="1"/>
</dbReference>
<keyword evidence="4" id="KW-0131">Cell cycle</keyword>
<keyword evidence="2" id="KW-0812">Transmembrane</keyword>
<feature type="compositionally biased region" description="Basic and acidic residues" evidence="1">
    <location>
        <begin position="535"/>
        <end position="557"/>
    </location>
</feature>
<evidence type="ECO:0000256" key="2">
    <source>
        <dbReference type="SAM" id="Phobius"/>
    </source>
</evidence>
<keyword evidence="2" id="KW-0472">Membrane</keyword>
<feature type="transmembrane region" description="Helical" evidence="2">
    <location>
        <begin position="21"/>
        <end position="41"/>
    </location>
</feature>
<dbReference type="GO" id="GO:0051301">
    <property type="term" value="P:cell division"/>
    <property type="evidence" value="ECO:0007669"/>
    <property type="project" value="UniProtKB-KW"/>
</dbReference>
<feature type="region of interest" description="Disordered" evidence="1">
    <location>
        <begin position="498"/>
        <end position="557"/>
    </location>
</feature>
<accession>A0A0B8R4I6</accession>
<evidence type="ECO:0000256" key="1">
    <source>
        <dbReference type="SAM" id="MobiDB-lite"/>
    </source>
</evidence>
<evidence type="ECO:0000313" key="3">
    <source>
        <dbReference type="EMBL" id="ARE14064.1"/>
    </source>
</evidence>
<protein>
    <submittedName>
        <fullName evidence="4">Cell division protein FtsI/penicillin-binding protein 2</fullName>
    </submittedName>
</protein>
<gene>
    <name evidence="4" type="ORF">JCM5805K_2258</name>
    <name evidence="3" type="ORF">LLUC11_1736</name>
</gene>
<proteinExistence type="predicted"/>
<dbReference type="Proteomes" id="UP000192067">
    <property type="component" value="Chromosome"/>
</dbReference>
<reference evidence="4 5" key="1">
    <citation type="submission" date="2015-01" db="EMBL/GenBank/DDBJ databases">
        <title>Lactococcus lactis subsp.lactis JCM 5805 whole genome shotgun sequence.</title>
        <authorList>
            <person name="Fujii T."/>
            <person name="Tomita Y."/>
            <person name="Ikushima S."/>
            <person name="Fujiwara D."/>
        </authorList>
    </citation>
    <scope>NUCLEOTIDE SEQUENCE [LARGE SCALE GENOMIC DNA]</scope>
    <source>
        <strain evidence="4 5">JCM 5805</strain>
    </source>
</reference>
<dbReference type="EMBL" id="CP015904">
    <property type="protein sequence ID" value="ARE14064.1"/>
    <property type="molecule type" value="Genomic_DNA"/>
</dbReference>